<evidence type="ECO:0000313" key="3">
    <source>
        <dbReference type="Proteomes" id="UP001145072"/>
    </source>
</evidence>
<gene>
    <name evidence="2" type="ORF">NC661_12360</name>
</gene>
<keyword evidence="3" id="KW-1185">Reference proteome</keyword>
<protein>
    <submittedName>
        <fullName evidence="2">YpjP family protein</fullName>
    </submittedName>
</protein>
<accession>A0A9X4AK96</accession>
<dbReference type="Pfam" id="PF14005">
    <property type="entry name" value="YpjP"/>
    <property type="match status" value="1"/>
</dbReference>
<dbReference type="RefSeq" id="WP_259871742.1">
    <property type="nucleotide sequence ID" value="NZ_JAMQJZ010000009.1"/>
</dbReference>
<keyword evidence="1" id="KW-0472">Membrane</keyword>
<comment type="caution">
    <text evidence="2">The sequence shown here is derived from an EMBL/GenBank/DDBJ whole genome shotgun (WGS) entry which is preliminary data.</text>
</comment>
<name>A0A9X4AK96_9BACI</name>
<organism evidence="2 3">
    <name type="scientific">Aquibacillus koreensis</name>
    <dbReference type="NCBI Taxonomy" id="279446"/>
    <lineage>
        <taxon>Bacteria</taxon>
        <taxon>Bacillati</taxon>
        <taxon>Bacillota</taxon>
        <taxon>Bacilli</taxon>
        <taxon>Bacillales</taxon>
        <taxon>Bacillaceae</taxon>
        <taxon>Aquibacillus</taxon>
    </lineage>
</organism>
<proteinExistence type="predicted"/>
<dbReference type="Proteomes" id="UP001145072">
    <property type="component" value="Unassembled WGS sequence"/>
</dbReference>
<sequence>MKLVLRKLFVILIAFMTLGLYIPPIYLNANAESKEVFNADEGLLDESSTPNEDSNIDSEVSVQTEVVLPTNETIVDGIIEQAKGQTVTKLGPRIMDQIEDEFTSVVLPAMESVIRTVLSDAEESGLYFYEITEQPTQGYGEQIFNIINYQTKTDIARFHVRRDKRPQEGYWFNFHYHLSEDNYEEHHTIGEIYWDKNTPPKWMS</sequence>
<reference evidence="2" key="1">
    <citation type="submission" date="2022-06" db="EMBL/GenBank/DDBJ databases">
        <title>Aquibacillus sp. a new bacterium isolated from soil saline samples.</title>
        <authorList>
            <person name="Galisteo C."/>
            <person name="De La Haba R."/>
            <person name="Sanchez-Porro C."/>
            <person name="Ventosa A."/>
        </authorList>
    </citation>
    <scope>NUCLEOTIDE SEQUENCE</scope>
    <source>
        <strain evidence="2">JCM 12387</strain>
    </source>
</reference>
<keyword evidence="1" id="KW-1133">Transmembrane helix</keyword>
<keyword evidence="1" id="KW-0812">Transmembrane</keyword>
<evidence type="ECO:0000313" key="2">
    <source>
        <dbReference type="EMBL" id="MDC3421163.1"/>
    </source>
</evidence>
<feature type="transmembrane region" description="Helical" evidence="1">
    <location>
        <begin position="7"/>
        <end position="27"/>
    </location>
</feature>
<evidence type="ECO:0000256" key="1">
    <source>
        <dbReference type="SAM" id="Phobius"/>
    </source>
</evidence>
<dbReference type="AlphaFoldDB" id="A0A9X4AK96"/>
<dbReference type="EMBL" id="JAMQJZ010000009">
    <property type="protein sequence ID" value="MDC3421163.1"/>
    <property type="molecule type" value="Genomic_DNA"/>
</dbReference>
<dbReference type="InterPro" id="IPR025616">
    <property type="entry name" value="YpjP"/>
</dbReference>